<sequence length="130" mass="14991">MLEDNGDIRLLYQSIEELASVLGQSQFETKTVSLIFVQMDLRYSVFEKVQTDFMKYLAHKNSDEIKYIDLIKIIENALPEDKELSINVINSIIIGFANNYYPILQSLVPEIQSSYGITINKNFNINSIDF</sequence>
<dbReference type="PATRIC" id="fig|1280.4847.peg.379"/>
<accession>A0A0S3DXJ5</accession>
<dbReference type="RefSeq" id="WP_000888758.1">
    <property type="nucleotide sequence ID" value="NZ_CCEH01000034.1"/>
</dbReference>
<name>A0A077UNJ0_9STAP</name>
<accession>A0A077UNJ0</accession>
<protein>
    <submittedName>
        <fullName evidence="1">Genomic island nu Sa alpha2</fullName>
    </submittedName>
</protein>
<dbReference type="EMBL" id="CCEH01000034">
    <property type="protein sequence ID" value="CDR29332.1"/>
    <property type="molecule type" value="Genomic_DNA"/>
</dbReference>
<reference evidence="1 2" key="1">
    <citation type="submission" date="2014-05" db="EMBL/GenBank/DDBJ databases">
        <authorList>
            <person name="Aslett A.Martin."/>
            <person name="De Silva Nishadi"/>
        </authorList>
    </citation>
    <scope>NUCLEOTIDE SEQUENCE [LARGE SCALE GENOMIC DNA]</scope>
</reference>
<evidence type="ECO:0000313" key="2">
    <source>
        <dbReference type="Proteomes" id="UP000044616"/>
    </source>
</evidence>
<proteinExistence type="predicted"/>
<dbReference type="AlphaFoldDB" id="A0A077UNJ0"/>
<organism evidence="1 2">
    <name type="scientific">Staphylococcus schweitzeri</name>
    <dbReference type="NCBI Taxonomy" id="1654388"/>
    <lineage>
        <taxon>Bacteria</taxon>
        <taxon>Bacillati</taxon>
        <taxon>Bacillota</taxon>
        <taxon>Bacilli</taxon>
        <taxon>Bacillales</taxon>
        <taxon>Staphylococcaceae</taxon>
        <taxon>Staphylococcus</taxon>
    </lineage>
</organism>
<dbReference type="Proteomes" id="UP000044616">
    <property type="component" value="Unassembled WGS sequence"/>
</dbReference>
<gene>
    <name evidence="1" type="ORF">ERS140147_02540</name>
</gene>
<evidence type="ECO:0000313" key="1">
    <source>
        <dbReference type="EMBL" id="CDR29332.1"/>
    </source>
</evidence>